<organism evidence="3 4">
    <name type="scientific">Dioszegia hungarica</name>
    <dbReference type="NCBI Taxonomy" id="4972"/>
    <lineage>
        <taxon>Eukaryota</taxon>
        <taxon>Fungi</taxon>
        <taxon>Dikarya</taxon>
        <taxon>Basidiomycota</taxon>
        <taxon>Agaricomycotina</taxon>
        <taxon>Tremellomycetes</taxon>
        <taxon>Tremellales</taxon>
        <taxon>Bulleribasidiaceae</taxon>
        <taxon>Dioszegia</taxon>
    </lineage>
</organism>
<keyword evidence="4" id="KW-1185">Reference proteome</keyword>
<keyword evidence="2" id="KW-0472">Membrane</keyword>
<evidence type="ECO:0000313" key="4">
    <source>
        <dbReference type="Proteomes" id="UP001164286"/>
    </source>
</evidence>
<protein>
    <submittedName>
        <fullName evidence="3">Uncharacterized protein</fullName>
    </submittedName>
</protein>
<dbReference type="PANTHER" id="PTHR15887:SF1">
    <property type="entry name" value="TRANSMEMBRANE PROTEIN 69"/>
    <property type="match status" value="1"/>
</dbReference>
<dbReference type="AlphaFoldDB" id="A0AA38LWD9"/>
<gene>
    <name evidence="3" type="ORF">MKK02DRAFT_43468</name>
</gene>
<reference evidence="3" key="1">
    <citation type="journal article" date="2022" name="G3 (Bethesda)">
        <title>High quality genome of the basidiomycete yeast Dioszegia hungarica PDD-24b-2 isolated from cloud water.</title>
        <authorList>
            <person name="Jarrige D."/>
            <person name="Haridas S."/>
            <person name="Bleykasten-Grosshans C."/>
            <person name="Joly M."/>
            <person name="Nadalig T."/>
            <person name="Sancelme M."/>
            <person name="Vuilleumier S."/>
            <person name="Grigoriev I.V."/>
            <person name="Amato P."/>
            <person name="Bringel F."/>
        </authorList>
    </citation>
    <scope>NUCLEOTIDE SEQUENCE</scope>
    <source>
        <strain evidence="3">PDD-24b-2</strain>
    </source>
</reference>
<dbReference type="Pfam" id="PF11911">
    <property type="entry name" value="DUF3429"/>
    <property type="match status" value="1"/>
</dbReference>
<feature type="transmembrane region" description="Helical" evidence="2">
    <location>
        <begin position="214"/>
        <end position="231"/>
    </location>
</feature>
<dbReference type="GeneID" id="77731643"/>
<evidence type="ECO:0000313" key="3">
    <source>
        <dbReference type="EMBL" id="KAI9637543.1"/>
    </source>
</evidence>
<feature type="transmembrane region" description="Helical" evidence="2">
    <location>
        <begin position="299"/>
        <end position="319"/>
    </location>
</feature>
<keyword evidence="2" id="KW-0812">Transmembrane</keyword>
<feature type="region of interest" description="Disordered" evidence="1">
    <location>
        <begin position="397"/>
        <end position="484"/>
    </location>
</feature>
<feature type="transmembrane region" description="Helical" evidence="2">
    <location>
        <begin position="159"/>
        <end position="181"/>
    </location>
</feature>
<dbReference type="Proteomes" id="UP001164286">
    <property type="component" value="Unassembled WGS sequence"/>
</dbReference>
<accession>A0AA38LWD9</accession>
<dbReference type="InterPro" id="IPR021836">
    <property type="entry name" value="DUF3429"/>
</dbReference>
<proteinExistence type="predicted"/>
<comment type="caution">
    <text evidence="3">The sequence shown here is derived from an EMBL/GenBank/DDBJ whole genome shotgun (WGS) entry which is preliminary data.</text>
</comment>
<evidence type="ECO:0000256" key="2">
    <source>
        <dbReference type="SAM" id="Phobius"/>
    </source>
</evidence>
<name>A0AA38LWD9_9TREE</name>
<sequence>MNRSLRLLRPMAARPLGTAAPIGRSAFLASKSPFLASPIAGPSKLPAVYVPRMLGVRLYVTPSSVVTKEGPDHPKERGIIGNAVAEAKDVVQDVASIISGGQAPVMKAFSGTEGAVTPGNVAGGVMAAMETSSHSHGGNVKEDFMSVTSGILQAVPQHVLVFGLAGTLPYLGTSVGTVFLAREANLTGNGHNSLTGLDYDTILNSLHSLEAAQITYGAVILSFLGALHWGMEFVGFGGEQGYRRLMIGTLPLLFAFPTVFLSHGVALASQWVGFTLTWFMDQRAASNGWTPPWFATYRFYLSIIVGFSIIGTLAGTSYYQEGAGHDFAGGAGSSGPDSLSANSKLTGFKSSYKNNTEKEKARRQNAKGGGPSGPLRGTVGGDIYVEEDEALEAYGRLKNRTKAVEEEEEEEEEESGEEAAEADEDKEDEEKSESKEDKEDGDNQDASQGQPTKDDEGGEAGKSQAKKDNPNDKGAAGAKNTGLR</sequence>
<dbReference type="RefSeq" id="XP_052947320.1">
    <property type="nucleotide sequence ID" value="XM_053092438.1"/>
</dbReference>
<feature type="compositionally biased region" description="Acidic residues" evidence="1">
    <location>
        <begin position="405"/>
        <end position="431"/>
    </location>
</feature>
<evidence type="ECO:0000256" key="1">
    <source>
        <dbReference type="SAM" id="MobiDB-lite"/>
    </source>
</evidence>
<dbReference type="EMBL" id="JAKWFO010000004">
    <property type="protein sequence ID" value="KAI9637543.1"/>
    <property type="molecule type" value="Genomic_DNA"/>
</dbReference>
<feature type="region of interest" description="Disordered" evidence="1">
    <location>
        <begin position="350"/>
        <end position="380"/>
    </location>
</feature>
<feature type="transmembrane region" description="Helical" evidence="2">
    <location>
        <begin position="252"/>
        <end position="279"/>
    </location>
</feature>
<dbReference type="PANTHER" id="PTHR15887">
    <property type="entry name" value="TRANSMEMBRANE PROTEIN 69"/>
    <property type="match status" value="1"/>
</dbReference>
<keyword evidence="2" id="KW-1133">Transmembrane helix</keyword>